<feature type="domain" description="K Homology" evidence="3">
    <location>
        <begin position="111"/>
        <end position="147"/>
    </location>
</feature>
<dbReference type="PROSITE" id="PS50084">
    <property type="entry name" value="KH_TYPE_1"/>
    <property type="match status" value="1"/>
</dbReference>
<dbReference type="EMBL" id="AP014965">
    <property type="protein sequence ID" value="BAT08795.1"/>
    <property type="molecule type" value="Genomic_DNA"/>
</dbReference>
<dbReference type="SUPFAM" id="SSF54791">
    <property type="entry name" value="Eukaryotic type KH-domain (KH-domain type I)"/>
    <property type="match status" value="1"/>
</dbReference>
<evidence type="ECO:0000259" key="3">
    <source>
        <dbReference type="Pfam" id="PF00013"/>
    </source>
</evidence>
<gene>
    <name evidence="4" type="ordered locus">Os09g0498600</name>
    <name evidence="4" type="ORF">OSNPB_090498600</name>
</gene>
<reference evidence="4 5" key="3">
    <citation type="journal article" date="2013" name="Rice">
        <title>Improvement of the Oryza sativa Nipponbare reference genome using next generation sequence and optical map data.</title>
        <authorList>
            <person name="Kawahara Y."/>
            <person name="de la Bastide M."/>
            <person name="Hamilton J.P."/>
            <person name="Kanamori H."/>
            <person name="McCombie W.R."/>
            <person name="Ouyang S."/>
            <person name="Schwartz D.C."/>
            <person name="Tanaka T."/>
            <person name="Wu J."/>
            <person name="Zhou S."/>
            <person name="Childs K.L."/>
            <person name="Davidson R.M."/>
            <person name="Lin H."/>
            <person name="Quesada-Ocampo L."/>
            <person name="Vaillancourt B."/>
            <person name="Sakai H."/>
            <person name="Lee S.S."/>
            <person name="Kim J."/>
            <person name="Numa H."/>
            <person name="Itoh T."/>
            <person name="Buell C.R."/>
            <person name="Matsumoto T."/>
        </authorList>
    </citation>
    <scope>NUCLEOTIDE SEQUENCE [LARGE SCALE GENOMIC DNA]</scope>
    <source>
        <strain evidence="5">cv. Nipponbare</strain>
    </source>
</reference>
<evidence type="ECO:0007829" key="6">
    <source>
        <dbReference type="PeptideAtlas" id="A0A0P0XNP1"/>
    </source>
</evidence>
<keyword evidence="6 7" id="KW-1267">Proteomics identification</keyword>
<feature type="region of interest" description="Disordered" evidence="2">
    <location>
        <begin position="1"/>
        <end position="34"/>
    </location>
</feature>
<evidence type="ECO:0000256" key="1">
    <source>
        <dbReference type="PROSITE-ProRule" id="PRU00117"/>
    </source>
</evidence>
<keyword evidence="1" id="KW-0694">RNA-binding</keyword>
<sequence>MEISPNSAAATAAATAAAPASSSTSSPSAPKRLTTTLRILCPSSRASALRGASRDLHVDQPPVGDEAVLSISGPDAPAVAVRAWERVVGHRVGGDEAAGEEEREVPGVVGCRMLAASGQVGCVLGKGGKTVERMRQESGAQIRVFRNRDQLPPWAAPVDELIHWELFCSKESIIVSYNLPSR</sequence>
<dbReference type="Gramene" id="Os09t0498600-02">
    <property type="protein sequence ID" value="Os09t0498600-02"/>
    <property type="gene ID" value="Os09g0498600"/>
</dbReference>
<dbReference type="Gene3D" id="3.30.310.210">
    <property type="match status" value="1"/>
</dbReference>
<feature type="compositionally biased region" description="Low complexity" evidence="2">
    <location>
        <begin position="7"/>
        <end position="30"/>
    </location>
</feature>
<dbReference type="GO" id="GO:0003723">
    <property type="term" value="F:RNA binding"/>
    <property type="evidence" value="ECO:0007669"/>
    <property type="project" value="UniProtKB-UniRule"/>
</dbReference>
<dbReference type="ExpressionAtlas" id="A0A0P0XNP1">
    <property type="expression patterns" value="baseline and differential"/>
</dbReference>
<organism evidence="4 5">
    <name type="scientific">Oryza sativa subsp. japonica</name>
    <name type="common">Rice</name>
    <dbReference type="NCBI Taxonomy" id="39947"/>
    <lineage>
        <taxon>Eukaryota</taxon>
        <taxon>Viridiplantae</taxon>
        <taxon>Streptophyta</taxon>
        <taxon>Embryophyta</taxon>
        <taxon>Tracheophyta</taxon>
        <taxon>Spermatophyta</taxon>
        <taxon>Magnoliopsida</taxon>
        <taxon>Liliopsida</taxon>
        <taxon>Poales</taxon>
        <taxon>Poaceae</taxon>
        <taxon>BOP clade</taxon>
        <taxon>Oryzoideae</taxon>
        <taxon>Oryzeae</taxon>
        <taxon>Oryzinae</taxon>
        <taxon>Oryza</taxon>
        <taxon>Oryza sativa</taxon>
    </lineage>
</organism>
<dbReference type="AlphaFoldDB" id="A0A0P0XNP1"/>
<evidence type="ECO:0007829" key="7">
    <source>
        <dbReference type="ProteomicsDB" id="A0A0P0XNP1"/>
    </source>
</evidence>
<accession>A0A0P0XNP1</accession>
<dbReference type="PANTHER" id="PTHR10288">
    <property type="entry name" value="KH DOMAIN CONTAINING RNA BINDING PROTEIN"/>
    <property type="match status" value="1"/>
</dbReference>
<dbReference type="Proteomes" id="UP000059680">
    <property type="component" value="Chromosome 9"/>
</dbReference>
<reference evidence="5" key="1">
    <citation type="journal article" date="2005" name="Nature">
        <title>The map-based sequence of the rice genome.</title>
        <authorList>
            <consortium name="International rice genome sequencing project (IRGSP)"/>
            <person name="Matsumoto T."/>
            <person name="Wu J."/>
            <person name="Kanamori H."/>
            <person name="Katayose Y."/>
            <person name="Fujisawa M."/>
            <person name="Namiki N."/>
            <person name="Mizuno H."/>
            <person name="Yamamoto K."/>
            <person name="Antonio B.A."/>
            <person name="Baba T."/>
            <person name="Sakata K."/>
            <person name="Nagamura Y."/>
            <person name="Aoki H."/>
            <person name="Arikawa K."/>
            <person name="Arita K."/>
            <person name="Bito T."/>
            <person name="Chiden Y."/>
            <person name="Fujitsuka N."/>
            <person name="Fukunaka R."/>
            <person name="Hamada M."/>
            <person name="Harada C."/>
            <person name="Hayashi A."/>
            <person name="Hijishita S."/>
            <person name="Honda M."/>
            <person name="Hosokawa S."/>
            <person name="Ichikawa Y."/>
            <person name="Idonuma A."/>
            <person name="Iijima M."/>
            <person name="Ikeda M."/>
            <person name="Ikeno M."/>
            <person name="Ito K."/>
            <person name="Ito S."/>
            <person name="Ito T."/>
            <person name="Ito Y."/>
            <person name="Ito Y."/>
            <person name="Iwabuchi A."/>
            <person name="Kamiya K."/>
            <person name="Karasawa W."/>
            <person name="Kurita K."/>
            <person name="Katagiri S."/>
            <person name="Kikuta A."/>
            <person name="Kobayashi H."/>
            <person name="Kobayashi N."/>
            <person name="Machita K."/>
            <person name="Maehara T."/>
            <person name="Masukawa M."/>
            <person name="Mizubayashi T."/>
            <person name="Mukai Y."/>
            <person name="Nagasaki H."/>
            <person name="Nagata Y."/>
            <person name="Naito S."/>
            <person name="Nakashima M."/>
            <person name="Nakama Y."/>
            <person name="Nakamichi Y."/>
            <person name="Nakamura M."/>
            <person name="Meguro A."/>
            <person name="Negishi M."/>
            <person name="Ohta I."/>
            <person name="Ohta T."/>
            <person name="Okamoto M."/>
            <person name="Ono N."/>
            <person name="Saji S."/>
            <person name="Sakaguchi M."/>
            <person name="Sakai K."/>
            <person name="Shibata M."/>
            <person name="Shimokawa T."/>
            <person name="Song J."/>
            <person name="Takazaki Y."/>
            <person name="Terasawa K."/>
            <person name="Tsugane M."/>
            <person name="Tsuji K."/>
            <person name="Ueda S."/>
            <person name="Waki K."/>
            <person name="Yamagata H."/>
            <person name="Yamamoto M."/>
            <person name="Yamamoto S."/>
            <person name="Yamane H."/>
            <person name="Yoshiki S."/>
            <person name="Yoshihara R."/>
            <person name="Yukawa K."/>
            <person name="Zhong H."/>
            <person name="Yano M."/>
            <person name="Yuan Q."/>
            <person name="Ouyang S."/>
            <person name="Liu J."/>
            <person name="Jones K.M."/>
            <person name="Gansberger K."/>
            <person name="Moffat K."/>
            <person name="Hill J."/>
            <person name="Bera J."/>
            <person name="Fadrosh D."/>
            <person name="Jin S."/>
            <person name="Johri S."/>
            <person name="Kim M."/>
            <person name="Overton L."/>
            <person name="Reardon M."/>
            <person name="Tsitrin T."/>
            <person name="Vuong H."/>
            <person name="Weaver B."/>
            <person name="Ciecko A."/>
            <person name="Tallon L."/>
            <person name="Jackson J."/>
            <person name="Pai G."/>
            <person name="Aken S.V."/>
            <person name="Utterback T."/>
            <person name="Reidmuller S."/>
            <person name="Feldblyum T."/>
            <person name="Hsiao J."/>
            <person name="Zismann V."/>
            <person name="Iobst S."/>
            <person name="de Vazeille A.R."/>
            <person name="Buell C.R."/>
            <person name="Ying K."/>
            <person name="Li Y."/>
            <person name="Lu T."/>
            <person name="Huang Y."/>
            <person name="Zhao Q."/>
            <person name="Feng Q."/>
            <person name="Zhang L."/>
            <person name="Zhu J."/>
            <person name="Weng Q."/>
            <person name="Mu J."/>
            <person name="Lu Y."/>
            <person name="Fan D."/>
            <person name="Liu Y."/>
            <person name="Guan J."/>
            <person name="Zhang Y."/>
            <person name="Yu S."/>
            <person name="Liu X."/>
            <person name="Zhang Y."/>
            <person name="Hong G."/>
            <person name="Han B."/>
            <person name="Choisne N."/>
            <person name="Demange N."/>
            <person name="Orjeda G."/>
            <person name="Samain S."/>
            <person name="Cattolico L."/>
            <person name="Pelletier E."/>
            <person name="Couloux A."/>
            <person name="Segurens B."/>
            <person name="Wincker P."/>
            <person name="D'Hont A."/>
            <person name="Scarpelli C."/>
            <person name="Weissenbach J."/>
            <person name="Salanoubat M."/>
            <person name="Quetier F."/>
            <person name="Yu Y."/>
            <person name="Kim H.R."/>
            <person name="Rambo T."/>
            <person name="Currie J."/>
            <person name="Collura K."/>
            <person name="Luo M."/>
            <person name="Yang T."/>
            <person name="Ammiraju J.S.S."/>
            <person name="Engler F."/>
            <person name="Soderlund C."/>
            <person name="Wing R.A."/>
            <person name="Palmer L.E."/>
            <person name="de la Bastide M."/>
            <person name="Spiegel L."/>
            <person name="Nascimento L."/>
            <person name="Zutavern T."/>
            <person name="O'Shaughnessy A."/>
            <person name="Dike S."/>
            <person name="Dedhia N."/>
            <person name="Preston R."/>
            <person name="Balija V."/>
            <person name="McCombie W.R."/>
            <person name="Chow T."/>
            <person name="Chen H."/>
            <person name="Chung M."/>
            <person name="Chen C."/>
            <person name="Shaw J."/>
            <person name="Wu H."/>
            <person name="Hsiao K."/>
            <person name="Chao Y."/>
            <person name="Chu M."/>
            <person name="Cheng C."/>
            <person name="Hour A."/>
            <person name="Lee P."/>
            <person name="Lin S."/>
            <person name="Lin Y."/>
            <person name="Liou J."/>
            <person name="Liu S."/>
            <person name="Hsing Y."/>
            <person name="Raghuvanshi S."/>
            <person name="Mohanty A."/>
            <person name="Bharti A.K."/>
            <person name="Gaur A."/>
            <person name="Gupta V."/>
            <person name="Kumar D."/>
            <person name="Ravi V."/>
            <person name="Vij S."/>
            <person name="Kapur A."/>
            <person name="Khurana P."/>
            <person name="Khurana P."/>
            <person name="Khurana J.P."/>
            <person name="Tyagi A.K."/>
            <person name="Gaikwad K."/>
            <person name="Singh A."/>
            <person name="Dalal V."/>
            <person name="Srivastava S."/>
            <person name="Dixit A."/>
            <person name="Pal A.K."/>
            <person name="Ghazi I.A."/>
            <person name="Yadav M."/>
            <person name="Pandit A."/>
            <person name="Bhargava A."/>
            <person name="Sureshbabu K."/>
            <person name="Batra K."/>
            <person name="Sharma T.R."/>
            <person name="Mohapatra T."/>
            <person name="Singh N.K."/>
            <person name="Messing J."/>
            <person name="Nelson A.B."/>
            <person name="Fuks G."/>
            <person name="Kavchok S."/>
            <person name="Keizer G."/>
            <person name="Linton E."/>
            <person name="Llaca V."/>
            <person name="Song R."/>
            <person name="Tanyolac B."/>
            <person name="Young S."/>
            <person name="Ho-Il K."/>
            <person name="Hahn J.H."/>
            <person name="Sangsakoo G."/>
            <person name="Vanavichit A."/>
            <person name="de Mattos Luiz.A.T."/>
            <person name="Zimmer P.D."/>
            <person name="Malone G."/>
            <person name="Dellagostin O."/>
            <person name="de Oliveira A.C."/>
            <person name="Bevan M."/>
            <person name="Bancroft I."/>
            <person name="Minx P."/>
            <person name="Cordum H."/>
            <person name="Wilson R."/>
            <person name="Cheng Z."/>
            <person name="Jin W."/>
            <person name="Jiang J."/>
            <person name="Leong S.A."/>
            <person name="Iwama H."/>
            <person name="Gojobori T."/>
            <person name="Itoh T."/>
            <person name="Niimura Y."/>
            <person name="Fujii Y."/>
            <person name="Habara T."/>
            <person name="Sakai H."/>
            <person name="Sato Y."/>
            <person name="Wilson G."/>
            <person name="Kumar K."/>
            <person name="McCouch S."/>
            <person name="Juretic N."/>
            <person name="Hoen D."/>
            <person name="Wright S."/>
            <person name="Bruskiewich R."/>
            <person name="Bureau T."/>
            <person name="Miyao A."/>
            <person name="Hirochika H."/>
            <person name="Nishikawa T."/>
            <person name="Kadowaki K."/>
            <person name="Sugiura M."/>
            <person name="Burr B."/>
            <person name="Sasaki T."/>
        </authorList>
    </citation>
    <scope>NUCLEOTIDE SEQUENCE [LARGE SCALE GENOMIC DNA]</scope>
    <source>
        <strain evidence="5">cv. Nipponbare</strain>
    </source>
</reference>
<evidence type="ECO:0000313" key="4">
    <source>
        <dbReference type="EMBL" id="BAT08795.1"/>
    </source>
</evidence>
<dbReference type="InterPro" id="IPR004088">
    <property type="entry name" value="KH_dom_type_1"/>
</dbReference>
<reference evidence="4 5" key="2">
    <citation type="journal article" date="2013" name="Plant Cell Physiol.">
        <title>Rice Annotation Project Database (RAP-DB): an integrative and interactive database for rice genomics.</title>
        <authorList>
            <person name="Sakai H."/>
            <person name="Lee S.S."/>
            <person name="Tanaka T."/>
            <person name="Numa H."/>
            <person name="Kim J."/>
            <person name="Kawahara Y."/>
            <person name="Wakimoto H."/>
            <person name="Yang C.C."/>
            <person name="Iwamoto M."/>
            <person name="Abe T."/>
            <person name="Yamada Y."/>
            <person name="Muto A."/>
            <person name="Inokuchi H."/>
            <person name="Ikemura T."/>
            <person name="Matsumoto T."/>
            <person name="Sasaki T."/>
            <person name="Itoh T."/>
        </authorList>
    </citation>
    <scope>NUCLEOTIDE SEQUENCE [LARGE SCALE GENOMIC DNA]</scope>
    <source>
        <strain evidence="5">cv. Nipponbare</strain>
    </source>
</reference>
<evidence type="ECO:0000313" key="5">
    <source>
        <dbReference type="Proteomes" id="UP000059680"/>
    </source>
</evidence>
<dbReference type="Pfam" id="PF00013">
    <property type="entry name" value="KH_1"/>
    <property type="match status" value="1"/>
</dbReference>
<protein>
    <submittedName>
        <fullName evidence="4">Os09g0498600 protein</fullName>
    </submittedName>
</protein>
<name>A0A0P0XNP1_ORYSJ</name>
<evidence type="ECO:0000256" key="2">
    <source>
        <dbReference type="SAM" id="MobiDB-lite"/>
    </source>
</evidence>
<proteinExistence type="evidence at protein level"/>
<dbReference type="InterPro" id="IPR036612">
    <property type="entry name" value="KH_dom_type_1_sf"/>
</dbReference>
<keyword evidence="5" id="KW-1185">Reference proteome</keyword>